<keyword evidence="2" id="KW-1185">Reference proteome</keyword>
<proteinExistence type="predicted"/>
<accession>A0ABU2K7R3</accession>
<reference evidence="2" key="1">
    <citation type="submission" date="2023-07" db="EMBL/GenBank/DDBJ databases">
        <title>30 novel species of actinomycetes from the DSMZ collection.</title>
        <authorList>
            <person name="Nouioui I."/>
        </authorList>
    </citation>
    <scope>NUCLEOTIDE SEQUENCE [LARGE SCALE GENOMIC DNA]</scope>
    <source>
        <strain evidence="2">DSM 46792</strain>
    </source>
</reference>
<comment type="caution">
    <text evidence="1">The sequence shown here is derived from an EMBL/GenBank/DDBJ whole genome shotgun (WGS) entry which is preliminary data.</text>
</comment>
<organism evidence="1 2">
    <name type="scientific">Blastococcus goldschmidtiae</name>
    <dbReference type="NCBI Taxonomy" id="3075546"/>
    <lineage>
        <taxon>Bacteria</taxon>
        <taxon>Bacillati</taxon>
        <taxon>Actinomycetota</taxon>
        <taxon>Actinomycetes</taxon>
        <taxon>Geodermatophilales</taxon>
        <taxon>Geodermatophilaceae</taxon>
        <taxon>Blastococcus</taxon>
    </lineage>
</organism>
<evidence type="ECO:0000313" key="2">
    <source>
        <dbReference type="Proteomes" id="UP001183222"/>
    </source>
</evidence>
<name>A0ABU2K7R3_9ACTN</name>
<protein>
    <recommendedName>
        <fullName evidence="3">HipA-like C-terminal domain-containing protein</fullName>
    </recommendedName>
</protein>
<gene>
    <name evidence="1" type="ORF">RM425_09885</name>
</gene>
<sequence>MSAGESLDVTAWTVEQPEAGGGGQNRWLRDPEDRRWLYKATRINRHNGQPQGEDWAEKAVEGLASLIGVPTAHVEVAHVVRSDGVELGVISRDLAVDMDLQGGFMLLADVPGYRFRDERGRPPRDHVGHTVANVRRALQEQRVRPPVGFAPGSFTAFDVFAGFLLLDAWVGNQDRHEENWAVLRSPDAELSLAPSFDHGASLGFLLSEEQRALKTSDGDAMRTFAQGGKATKFEGRRLELVEVAADALRQAGPEAQSYWYGQLERVDTETCATVLASVPRLSEGSRNFCLQLLDINRRRLLDVCR</sequence>
<evidence type="ECO:0000313" key="1">
    <source>
        <dbReference type="EMBL" id="MDT0276208.1"/>
    </source>
</evidence>
<dbReference type="EMBL" id="JAVREI010000005">
    <property type="protein sequence ID" value="MDT0276208.1"/>
    <property type="molecule type" value="Genomic_DNA"/>
</dbReference>
<dbReference type="RefSeq" id="WP_311345022.1">
    <property type="nucleotide sequence ID" value="NZ_JAVREI010000005.1"/>
</dbReference>
<dbReference type="Proteomes" id="UP001183222">
    <property type="component" value="Unassembled WGS sequence"/>
</dbReference>
<dbReference type="Gene3D" id="1.10.1070.20">
    <property type="match status" value="1"/>
</dbReference>
<evidence type="ECO:0008006" key="3">
    <source>
        <dbReference type="Google" id="ProtNLM"/>
    </source>
</evidence>